<dbReference type="PANTHER" id="PTHR48021">
    <property type="match status" value="1"/>
</dbReference>
<evidence type="ECO:0000256" key="5">
    <source>
        <dbReference type="ARBA" id="ARBA00023136"/>
    </source>
</evidence>
<evidence type="ECO:0000256" key="4">
    <source>
        <dbReference type="ARBA" id="ARBA00022989"/>
    </source>
</evidence>
<evidence type="ECO:0000259" key="11">
    <source>
        <dbReference type="PROSITE" id="PS50850"/>
    </source>
</evidence>
<dbReference type="InterPro" id="IPR020846">
    <property type="entry name" value="MFS_dom"/>
</dbReference>
<feature type="transmembrane region" description="Helical" evidence="10">
    <location>
        <begin position="411"/>
        <end position="434"/>
    </location>
</feature>
<reference evidence="12" key="1">
    <citation type="submission" date="2021-05" db="EMBL/GenBank/DDBJ databases">
        <authorList>
            <person name="Alioto T."/>
            <person name="Alioto T."/>
            <person name="Gomez Garrido J."/>
        </authorList>
    </citation>
    <scope>NUCLEOTIDE SEQUENCE</scope>
</reference>
<dbReference type="InterPro" id="IPR050549">
    <property type="entry name" value="MFS_Trehalose_Transporter"/>
</dbReference>
<dbReference type="EMBL" id="HBUF01550226">
    <property type="protein sequence ID" value="CAG6758702.1"/>
    <property type="molecule type" value="Transcribed_RNA"/>
</dbReference>
<dbReference type="EMBL" id="HBUF01339246">
    <property type="protein sequence ID" value="CAG6700109.1"/>
    <property type="molecule type" value="Transcribed_RNA"/>
</dbReference>
<name>A0A8D9A6Z3_9HEMI</name>
<keyword evidence="6" id="KW-0325">Glycoprotein</keyword>
<dbReference type="EMBL" id="HBUF01201907">
    <property type="protein sequence ID" value="CAG6662199.1"/>
    <property type="molecule type" value="Transcribed_RNA"/>
</dbReference>
<organism evidence="12">
    <name type="scientific">Cacopsylla melanoneura</name>
    <dbReference type="NCBI Taxonomy" id="428564"/>
    <lineage>
        <taxon>Eukaryota</taxon>
        <taxon>Metazoa</taxon>
        <taxon>Ecdysozoa</taxon>
        <taxon>Arthropoda</taxon>
        <taxon>Hexapoda</taxon>
        <taxon>Insecta</taxon>
        <taxon>Pterygota</taxon>
        <taxon>Neoptera</taxon>
        <taxon>Paraneoptera</taxon>
        <taxon>Hemiptera</taxon>
        <taxon>Sternorrhyncha</taxon>
        <taxon>Psylloidea</taxon>
        <taxon>Psyllidae</taxon>
        <taxon>Psyllinae</taxon>
        <taxon>Cacopsylla</taxon>
    </lineage>
</organism>
<feature type="domain" description="Major facilitator superfamily (MFS) profile" evidence="11">
    <location>
        <begin position="33"/>
        <end position="465"/>
    </location>
</feature>
<keyword evidence="8" id="KW-0813">Transport</keyword>
<dbReference type="EMBL" id="HBUF01550231">
    <property type="protein sequence ID" value="CAG6758709.1"/>
    <property type="molecule type" value="Transcribed_RNA"/>
</dbReference>
<dbReference type="PROSITE" id="PS50850">
    <property type="entry name" value="MFS"/>
    <property type="match status" value="1"/>
</dbReference>
<feature type="transmembrane region" description="Helical" evidence="10">
    <location>
        <begin position="191"/>
        <end position="211"/>
    </location>
</feature>
<feature type="transmembrane region" description="Helical" evidence="10">
    <location>
        <begin position="440"/>
        <end position="461"/>
    </location>
</feature>
<evidence type="ECO:0000256" key="7">
    <source>
        <dbReference type="ARBA" id="ARBA00024348"/>
    </source>
</evidence>
<evidence type="ECO:0000256" key="10">
    <source>
        <dbReference type="SAM" id="Phobius"/>
    </source>
</evidence>
<evidence type="ECO:0000256" key="1">
    <source>
        <dbReference type="ARBA" id="ARBA00004651"/>
    </source>
</evidence>
<dbReference type="GO" id="GO:0005886">
    <property type="term" value="C:plasma membrane"/>
    <property type="evidence" value="ECO:0007669"/>
    <property type="project" value="UniProtKB-SubCell"/>
</dbReference>
<feature type="transmembrane region" description="Helical" evidence="10">
    <location>
        <begin position="339"/>
        <end position="361"/>
    </location>
</feature>
<comment type="similarity">
    <text evidence="7">Belongs to the major facilitator superfamily. Sugar transporter (TC 2.A.1.1) family. Trehalose transporter subfamily.</text>
</comment>
<dbReference type="EMBL" id="HBUF01550225">
    <property type="protein sequence ID" value="CAG6758701.1"/>
    <property type="molecule type" value="Transcribed_RNA"/>
</dbReference>
<protein>
    <submittedName>
        <fullName evidence="12">Facilitated trehalose transporter Tret1</fullName>
    </submittedName>
</protein>
<evidence type="ECO:0000256" key="6">
    <source>
        <dbReference type="ARBA" id="ARBA00023180"/>
    </source>
</evidence>
<keyword evidence="2" id="KW-1003">Cell membrane</keyword>
<proteinExistence type="inferred from homology"/>
<evidence type="ECO:0000313" key="12">
    <source>
        <dbReference type="EMBL" id="CAG6758706.1"/>
    </source>
</evidence>
<feature type="transmembrane region" description="Helical" evidence="10">
    <location>
        <begin position="373"/>
        <end position="399"/>
    </location>
</feature>
<dbReference type="AlphaFoldDB" id="A0A8D9A6Z3"/>
<dbReference type="EMBL" id="HBUF01550230">
    <property type="protein sequence ID" value="CAG6758708.1"/>
    <property type="molecule type" value="Transcribed_RNA"/>
</dbReference>
<evidence type="ECO:0000256" key="9">
    <source>
        <dbReference type="SAM" id="MobiDB-lite"/>
    </source>
</evidence>
<feature type="transmembrane region" description="Helical" evidence="10">
    <location>
        <begin position="35"/>
        <end position="57"/>
    </location>
</feature>
<dbReference type="EMBL" id="HBUF01028265">
    <property type="protein sequence ID" value="CAG6613697.1"/>
    <property type="molecule type" value="Transcribed_RNA"/>
</dbReference>
<dbReference type="EMBL" id="HBUF01550229">
    <property type="protein sequence ID" value="CAG6758706.1"/>
    <property type="molecule type" value="Transcribed_RNA"/>
</dbReference>
<dbReference type="InterPro" id="IPR005828">
    <property type="entry name" value="MFS_sugar_transport-like"/>
</dbReference>
<dbReference type="GO" id="GO:0051119">
    <property type="term" value="F:sugar transmembrane transporter activity"/>
    <property type="evidence" value="ECO:0007669"/>
    <property type="project" value="InterPro"/>
</dbReference>
<comment type="subcellular location">
    <subcellularLocation>
        <location evidence="1">Cell membrane</location>
        <topology evidence="1">Multi-pass membrane protein</topology>
    </subcellularLocation>
</comment>
<dbReference type="FunFam" id="1.20.1250.20:FF:000055">
    <property type="entry name" value="Facilitated trehalose transporter Tret1-2 homolog"/>
    <property type="match status" value="1"/>
</dbReference>
<dbReference type="Pfam" id="PF00083">
    <property type="entry name" value="Sugar_tr"/>
    <property type="match status" value="1"/>
</dbReference>
<dbReference type="PRINTS" id="PR00171">
    <property type="entry name" value="SUGRTRNSPORT"/>
</dbReference>
<dbReference type="EMBL" id="HBUF01028266">
    <property type="protein sequence ID" value="CAG6613698.1"/>
    <property type="molecule type" value="Transcribed_RNA"/>
</dbReference>
<dbReference type="PANTHER" id="PTHR48021:SF86">
    <property type="entry name" value="FACILITATED TREHALOSE TRANSPORTER TRET1-1-LIKE PROTEIN"/>
    <property type="match status" value="1"/>
</dbReference>
<dbReference type="EMBL" id="HBUF01028267">
    <property type="protein sequence ID" value="CAG6613699.1"/>
    <property type="molecule type" value="Transcribed_RNA"/>
</dbReference>
<dbReference type="EMBL" id="HBUF01028264">
    <property type="protein sequence ID" value="CAG6613696.1"/>
    <property type="molecule type" value="Transcribed_RNA"/>
</dbReference>
<evidence type="ECO:0000256" key="8">
    <source>
        <dbReference type="RuleBase" id="RU003346"/>
    </source>
</evidence>
<dbReference type="PROSITE" id="PS00216">
    <property type="entry name" value="SUGAR_TRANSPORT_1"/>
    <property type="match status" value="2"/>
</dbReference>
<feature type="transmembrane region" description="Helical" evidence="10">
    <location>
        <begin position="109"/>
        <end position="128"/>
    </location>
</feature>
<dbReference type="EMBL" id="HBUF01550227">
    <property type="protein sequence ID" value="CAG6758703.1"/>
    <property type="molecule type" value="Transcribed_RNA"/>
</dbReference>
<dbReference type="EMBL" id="HBUF01339245">
    <property type="protein sequence ID" value="CAG6700107.1"/>
    <property type="molecule type" value="Transcribed_RNA"/>
</dbReference>
<feature type="transmembrane region" description="Helical" evidence="10">
    <location>
        <begin position="77"/>
        <end position="97"/>
    </location>
</feature>
<dbReference type="Gene3D" id="1.20.1250.20">
    <property type="entry name" value="MFS general substrate transporter like domains"/>
    <property type="match status" value="1"/>
</dbReference>
<keyword evidence="3 10" id="KW-0812">Transmembrane</keyword>
<evidence type="ECO:0000256" key="2">
    <source>
        <dbReference type="ARBA" id="ARBA00022475"/>
    </source>
</evidence>
<dbReference type="EMBL" id="HBUF01550228">
    <property type="protein sequence ID" value="CAG6758704.1"/>
    <property type="molecule type" value="Transcribed_RNA"/>
</dbReference>
<dbReference type="CDD" id="cd17358">
    <property type="entry name" value="MFS_GLUT6_8_Class3_like"/>
    <property type="match status" value="1"/>
</dbReference>
<dbReference type="NCBIfam" id="TIGR00879">
    <property type="entry name" value="SP"/>
    <property type="match status" value="1"/>
</dbReference>
<keyword evidence="4 10" id="KW-1133">Transmembrane helix</keyword>
<dbReference type="SUPFAM" id="SSF103473">
    <property type="entry name" value="MFS general substrate transporter"/>
    <property type="match status" value="1"/>
</dbReference>
<accession>A0A8D9A6Z3</accession>
<dbReference type="EMBL" id="HBUF01201908">
    <property type="protein sequence ID" value="CAG6662200.1"/>
    <property type="molecule type" value="Transcribed_RNA"/>
</dbReference>
<feature type="transmembrane region" description="Helical" evidence="10">
    <location>
        <begin position="167"/>
        <end position="185"/>
    </location>
</feature>
<dbReference type="InterPro" id="IPR036259">
    <property type="entry name" value="MFS_trans_sf"/>
</dbReference>
<feature type="transmembrane region" description="Helical" evidence="10">
    <location>
        <begin position="274"/>
        <end position="296"/>
    </location>
</feature>
<keyword evidence="5 10" id="KW-0472">Membrane</keyword>
<dbReference type="InterPro" id="IPR005829">
    <property type="entry name" value="Sugar_transporter_CS"/>
</dbReference>
<dbReference type="InterPro" id="IPR044775">
    <property type="entry name" value="MFS_ERD6/Tret1-like"/>
</dbReference>
<sequence>MAVEKMDLEDNTATNMLQKEPPTPSQPEGKKFNQYMAAVIAALGAVSIGTALAWTSPVESMIKHPNTTILSAPVDNAQASLIGSLINIGAIFGALPAGFFADKFGRKPVILAFCIPFIVGWVLILFAQNVLWLFIARFTQGVATGVISAIVPMFIGEIAESSIRGTLGSFFQMFLVIGILILYILGMTSYAIIAIGSLICPVLLFALLLLVPETPIHLMKSGDYKKAESSLRFYRGDRYNVAMELDAIQKEIDAASRRKASFSDLFTSRANKRALVISLGLMVFQQFSGINAVIFYSKGIFEGAGSTLDPTLCAIIVGVVQVLATGTSVVLVDKLGRRILLLISDFVMTISLGILGLYFYLKENLGQDVTDISTLPLLSVVAFIVMFSLGFGPIPWMMVGELFSPDVKGSATGIAVGLNWSSAFIVTLSFSFLIKAFGSAVTFWIFAGICLIGTMFTFAIVPETKGKSLPQIQRELAGNK</sequence>
<feature type="transmembrane region" description="Helical" evidence="10">
    <location>
        <begin position="134"/>
        <end position="155"/>
    </location>
</feature>
<dbReference type="InterPro" id="IPR003663">
    <property type="entry name" value="Sugar/inositol_transpt"/>
</dbReference>
<feature type="region of interest" description="Disordered" evidence="9">
    <location>
        <begin position="1"/>
        <end position="28"/>
    </location>
</feature>
<dbReference type="EMBL" id="HBUF01028268">
    <property type="protein sequence ID" value="CAG6613700.1"/>
    <property type="molecule type" value="Transcribed_RNA"/>
</dbReference>
<evidence type="ECO:0000256" key="3">
    <source>
        <dbReference type="ARBA" id="ARBA00022692"/>
    </source>
</evidence>